<evidence type="ECO:0000313" key="3">
    <source>
        <dbReference type="Proteomes" id="UP000008229"/>
    </source>
</evidence>
<organism evidence="2 3">
    <name type="scientific">Conexibacter woesei (strain DSM 14684 / CCUG 47730 / CIP 108061 / JCM 11494 / NBRC 100937 / ID131577)</name>
    <dbReference type="NCBI Taxonomy" id="469383"/>
    <lineage>
        <taxon>Bacteria</taxon>
        <taxon>Bacillati</taxon>
        <taxon>Actinomycetota</taxon>
        <taxon>Thermoleophilia</taxon>
        <taxon>Solirubrobacterales</taxon>
        <taxon>Conexibacteraceae</taxon>
        <taxon>Conexibacter</taxon>
    </lineage>
</organism>
<dbReference type="AlphaFoldDB" id="D3FFF8"/>
<feature type="signal peptide" evidence="1">
    <location>
        <begin position="1"/>
        <end position="28"/>
    </location>
</feature>
<name>D3FFF8_CONWI</name>
<evidence type="ECO:0000256" key="1">
    <source>
        <dbReference type="SAM" id="SignalP"/>
    </source>
</evidence>
<dbReference type="EMBL" id="CP001854">
    <property type="protein sequence ID" value="ADB53751.1"/>
    <property type="molecule type" value="Genomic_DNA"/>
</dbReference>
<dbReference type="HOGENOM" id="CLU_1501051_0_0_11"/>
<accession>D3FFF8</accession>
<keyword evidence="1" id="KW-0732">Signal</keyword>
<evidence type="ECO:0000313" key="2">
    <source>
        <dbReference type="EMBL" id="ADB53751.1"/>
    </source>
</evidence>
<proteinExistence type="predicted"/>
<sequence length="185" mass="18882" precursor="true">MFRHTRTLLISGMTVIVALLSMAATASAGNVRINANGPFTATSIGTLDLNSPIATLNCTVTLVGSTNAGPISTGGTAGTVNTVTISPNPCRGFAVRTLATPWPILLEDLSLLPIGALFRIPNVQFTVGPCLYAGAIGFLLANGSGLIGILRNALTGAPRVPCGTGSLSGTGFQFRPNTQEIVSDL</sequence>
<dbReference type="Proteomes" id="UP000008229">
    <property type="component" value="Chromosome"/>
</dbReference>
<reference evidence="3" key="2">
    <citation type="submission" date="2010-01" db="EMBL/GenBank/DDBJ databases">
        <title>The complete genome of Conexibacter woesei DSM 14684.</title>
        <authorList>
            <consortium name="US DOE Joint Genome Institute (JGI-PGF)"/>
            <person name="Lucas S."/>
            <person name="Copeland A."/>
            <person name="Lapidus A."/>
            <person name="Glavina del Rio T."/>
            <person name="Dalin E."/>
            <person name="Tice H."/>
            <person name="Bruce D."/>
            <person name="Goodwin L."/>
            <person name="Pitluck S."/>
            <person name="Kyrpides N."/>
            <person name="Mavromatis K."/>
            <person name="Ivanova N."/>
            <person name="Mikhailova N."/>
            <person name="Chertkov O."/>
            <person name="Brettin T."/>
            <person name="Detter J.C."/>
            <person name="Han C."/>
            <person name="Larimer F."/>
            <person name="Land M."/>
            <person name="Hauser L."/>
            <person name="Markowitz V."/>
            <person name="Cheng J.-F."/>
            <person name="Hugenholtz P."/>
            <person name="Woyke T."/>
            <person name="Wu D."/>
            <person name="Pukall R."/>
            <person name="Steenblock K."/>
            <person name="Schneider S."/>
            <person name="Klenk H.-P."/>
            <person name="Eisen J.A."/>
        </authorList>
    </citation>
    <scope>NUCLEOTIDE SEQUENCE [LARGE SCALE GENOMIC DNA]</scope>
    <source>
        <strain evidence="3">DSM 14684 / CIP 108061 / JCM 11494 / NBRC 100937 / ID131577</strain>
    </source>
</reference>
<protein>
    <submittedName>
        <fullName evidence="2">Uncharacterized protein</fullName>
    </submittedName>
</protein>
<keyword evidence="3" id="KW-1185">Reference proteome</keyword>
<feature type="chain" id="PRO_5039110389" evidence="1">
    <location>
        <begin position="29"/>
        <end position="185"/>
    </location>
</feature>
<gene>
    <name evidence="2" type="ordered locus">Cwoe_5345</name>
</gene>
<dbReference type="KEGG" id="cwo:Cwoe_5345"/>
<reference evidence="2 3" key="1">
    <citation type="journal article" date="2010" name="Stand. Genomic Sci.">
        <title>Complete genome sequence of Conexibacter woesei type strain (ID131577).</title>
        <authorList>
            <person name="Pukall R."/>
            <person name="Lapidus A."/>
            <person name="Glavina Del Rio T."/>
            <person name="Copeland A."/>
            <person name="Tice H."/>
            <person name="Cheng J.-F."/>
            <person name="Lucas S."/>
            <person name="Chen F."/>
            <person name="Nolan M."/>
            <person name="Bruce D."/>
            <person name="Goodwin L."/>
            <person name="Pitluck S."/>
            <person name="Mavromatis K."/>
            <person name="Ivanova N."/>
            <person name="Ovchinnikova G."/>
            <person name="Pati A."/>
            <person name="Chen A."/>
            <person name="Palaniappan K."/>
            <person name="Land M."/>
            <person name="Hauser L."/>
            <person name="Chang Y.-J."/>
            <person name="Jeffries C.D."/>
            <person name="Chain P."/>
            <person name="Meincke L."/>
            <person name="Sims D."/>
            <person name="Brettin T."/>
            <person name="Detter J.C."/>
            <person name="Rohde M."/>
            <person name="Goeker M."/>
            <person name="Bristow J."/>
            <person name="Eisen J.A."/>
            <person name="Markowitz V."/>
            <person name="Kyrpides N.C."/>
            <person name="Klenk H.-P."/>
            <person name="Hugenholtz P."/>
        </authorList>
    </citation>
    <scope>NUCLEOTIDE SEQUENCE [LARGE SCALE GENOMIC DNA]</scope>
    <source>
        <strain evidence="3">DSM 14684 / CIP 108061 / JCM 11494 / NBRC 100937 / ID131577</strain>
    </source>
</reference>